<accession>A0A395NE35</accession>
<evidence type="ECO:0000313" key="1">
    <source>
        <dbReference type="EMBL" id="RFU74097.1"/>
    </source>
</evidence>
<comment type="caution">
    <text evidence="1">The sequence shown here is derived from an EMBL/GenBank/DDBJ whole genome shotgun (WGS) entry which is preliminary data.</text>
</comment>
<name>A0A395NE35_TRIAR</name>
<dbReference type="Proteomes" id="UP000266272">
    <property type="component" value="Unassembled WGS sequence"/>
</dbReference>
<organism evidence="1 2">
    <name type="scientific">Trichoderma arundinaceum</name>
    <dbReference type="NCBI Taxonomy" id="490622"/>
    <lineage>
        <taxon>Eukaryota</taxon>
        <taxon>Fungi</taxon>
        <taxon>Dikarya</taxon>
        <taxon>Ascomycota</taxon>
        <taxon>Pezizomycotina</taxon>
        <taxon>Sordariomycetes</taxon>
        <taxon>Hypocreomycetidae</taxon>
        <taxon>Hypocreales</taxon>
        <taxon>Hypocreaceae</taxon>
        <taxon>Trichoderma</taxon>
    </lineage>
</organism>
<gene>
    <name evidence="1" type="ORF">TARUN_8166</name>
</gene>
<reference evidence="1 2" key="1">
    <citation type="journal article" date="2018" name="PLoS Pathog.">
        <title>Evolution of structural diversity of trichothecenes, a family of toxins produced by plant pathogenic and entomopathogenic fungi.</title>
        <authorList>
            <person name="Proctor R.H."/>
            <person name="McCormick S.P."/>
            <person name="Kim H.S."/>
            <person name="Cardoza R.E."/>
            <person name="Stanley A.M."/>
            <person name="Lindo L."/>
            <person name="Kelly A."/>
            <person name="Brown D.W."/>
            <person name="Lee T."/>
            <person name="Vaughan M.M."/>
            <person name="Alexander N.J."/>
            <person name="Busman M."/>
            <person name="Gutierrez S."/>
        </authorList>
    </citation>
    <scope>NUCLEOTIDE SEQUENCE [LARGE SCALE GENOMIC DNA]</scope>
    <source>
        <strain evidence="1 2">IBT 40837</strain>
    </source>
</reference>
<evidence type="ECO:0000313" key="2">
    <source>
        <dbReference type="Proteomes" id="UP000266272"/>
    </source>
</evidence>
<keyword evidence="2" id="KW-1185">Reference proteome</keyword>
<dbReference type="AlphaFoldDB" id="A0A395NE35"/>
<proteinExistence type="predicted"/>
<protein>
    <submittedName>
        <fullName evidence="1">Uncharacterized protein</fullName>
    </submittedName>
</protein>
<dbReference type="EMBL" id="PXOA01000571">
    <property type="protein sequence ID" value="RFU74097.1"/>
    <property type="molecule type" value="Genomic_DNA"/>
</dbReference>
<sequence length="143" mass="15464">MAQPGAASSGSHWQRGFPHPTHWLNRHVGLTGLTARHGETSITIARCASTATVDYTQLRAQPAVVDDVPIRMQLARMMRSGIDGSTDLGARPQSTSATGKRFLLSLCGGRPPAKLRARAVPRPTRIVDPLVTTLEKLEGNEQF</sequence>